<evidence type="ECO:0000313" key="1">
    <source>
        <dbReference type="EMBL" id="SOY57244.1"/>
    </source>
</evidence>
<sequence length="21" mass="2638">MRCRNCSYTRRVTGKRDFKFL</sequence>
<reference evidence="1 2" key="1">
    <citation type="submission" date="2018-01" db="EMBL/GenBank/DDBJ databases">
        <authorList>
            <person name="Clerissi C."/>
        </authorList>
    </citation>
    <scope>NUCLEOTIDE SEQUENCE [LARGE SCALE GENOMIC DNA]</scope>
    <source>
        <strain evidence="1">Cupriavidus taiwanensis STM 3521</strain>
    </source>
</reference>
<dbReference type="EMBL" id="OFSP01000027">
    <property type="protein sequence ID" value="SOY57244.1"/>
    <property type="molecule type" value="Genomic_DNA"/>
</dbReference>
<evidence type="ECO:0000313" key="2">
    <source>
        <dbReference type="Proteomes" id="UP000256297"/>
    </source>
</evidence>
<accession>A0A975X3R4</accession>
<gene>
    <name evidence="1" type="ORF">CBM2589_B60014</name>
</gene>
<dbReference type="Proteomes" id="UP000256297">
    <property type="component" value="Chromosome CBM2589_b"/>
</dbReference>
<proteinExistence type="predicted"/>
<protein>
    <submittedName>
        <fullName evidence="1">Uncharacterized protein</fullName>
    </submittedName>
</protein>
<organism evidence="1 2">
    <name type="scientific">Cupriavidus taiwanensis</name>
    <dbReference type="NCBI Taxonomy" id="164546"/>
    <lineage>
        <taxon>Bacteria</taxon>
        <taxon>Pseudomonadati</taxon>
        <taxon>Pseudomonadota</taxon>
        <taxon>Betaproteobacteria</taxon>
        <taxon>Burkholderiales</taxon>
        <taxon>Burkholderiaceae</taxon>
        <taxon>Cupriavidus</taxon>
    </lineage>
</organism>
<name>A0A975X3R4_9BURK</name>
<dbReference type="AlphaFoldDB" id="A0A975X3R4"/>
<comment type="caution">
    <text evidence="1">The sequence shown here is derived from an EMBL/GenBank/DDBJ whole genome shotgun (WGS) entry which is preliminary data.</text>
</comment>